<evidence type="ECO:0008006" key="4">
    <source>
        <dbReference type="Google" id="ProtNLM"/>
    </source>
</evidence>
<sequence length="136" mass="14668">MCAALVLLLLWPASPAPGSGSTSLRVGVLREVERVSIVFDHPVALTAGPLVSLRLEPGAYEFVPRAAGIEVAGAGTRFENTIRLSPTEGGRLSIGIRPYRGLLELRRTPSGRLTVVNEVDLEEYLYGVLKMEVDPE</sequence>
<evidence type="ECO:0000256" key="1">
    <source>
        <dbReference type="SAM" id="SignalP"/>
    </source>
</evidence>
<evidence type="ECO:0000313" key="2">
    <source>
        <dbReference type="EMBL" id="TMJ09749.1"/>
    </source>
</evidence>
<evidence type="ECO:0000313" key="3">
    <source>
        <dbReference type="Proteomes" id="UP000318661"/>
    </source>
</evidence>
<dbReference type="EMBL" id="VBAJ01000041">
    <property type="protein sequence ID" value="TMJ09749.1"/>
    <property type="molecule type" value="Genomic_DNA"/>
</dbReference>
<keyword evidence="1" id="KW-0732">Signal</keyword>
<feature type="chain" id="PRO_5021732668" description="DUF4968 domain-containing protein" evidence="1">
    <location>
        <begin position="19"/>
        <end position="136"/>
    </location>
</feature>
<protein>
    <recommendedName>
        <fullName evidence="4">DUF4968 domain-containing protein</fullName>
    </recommendedName>
</protein>
<organism evidence="2 3">
    <name type="scientific">Candidatus Segetimicrobium genomatis</name>
    <dbReference type="NCBI Taxonomy" id="2569760"/>
    <lineage>
        <taxon>Bacteria</taxon>
        <taxon>Bacillati</taxon>
        <taxon>Candidatus Sysuimicrobiota</taxon>
        <taxon>Candidatus Sysuimicrobiia</taxon>
        <taxon>Candidatus Sysuimicrobiales</taxon>
        <taxon>Candidatus Segetimicrobiaceae</taxon>
        <taxon>Candidatus Segetimicrobium</taxon>
    </lineage>
</organism>
<feature type="non-terminal residue" evidence="2">
    <location>
        <position position="136"/>
    </location>
</feature>
<dbReference type="Proteomes" id="UP000318661">
    <property type="component" value="Unassembled WGS sequence"/>
</dbReference>
<comment type="caution">
    <text evidence="2">The sequence shown here is derived from an EMBL/GenBank/DDBJ whole genome shotgun (WGS) entry which is preliminary data.</text>
</comment>
<dbReference type="AlphaFoldDB" id="A0A537LP11"/>
<feature type="signal peptide" evidence="1">
    <location>
        <begin position="1"/>
        <end position="18"/>
    </location>
</feature>
<name>A0A537LP11_9BACT</name>
<accession>A0A537LP11</accession>
<proteinExistence type="predicted"/>
<reference evidence="2 3" key="1">
    <citation type="journal article" date="2019" name="Nat. Microbiol.">
        <title>Mediterranean grassland soil C-N compound turnover is dependent on rainfall and depth, and is mediated by genomically divergent microorganisms.</title>
        <authorList>
            <person name="Diamond S."/>
            <person name="Andeer P.F."/>
            <person name="Li Z."/>
            <person name="Crits-Christoph A."/>
            <person name="Burstein D."/>
            <person name="Anantharaman K."/>
            <person name="Lane K.R."/>
            <person name="Thomas B.C."/>
            <person name="Pan C."/>
            <person name="Northen T.R."/>
            <person name="Banfield J.F."/>
        </authorList>
    </citation>
    <scope>NUCLEOTIDE SEQUENCE [LARGE SCALE GENOMIC DNA]</scope>
    <source>
        <strain evidence="2">NP_2</strain>
    </source>
</reference>
<gene>
    <name evidence="2" type="ORF">E6G99_02315</name>
</gene>